<dbReference type="AlphaFoldDB" id="A0A6C0B9A5"/>
<dbReference type="InterPro" id="IPR014818">
    <property type="entry name" value="Phage/plasmid_primase_P4_C"/>
</dbReference>
<dbReference type="PANTHER" id="PTHR35372:SF2">
    <property type="entry name" value="SF3 HELICASE DOMAIN-CONTAINING PROTEIN"/>
    <property type="match status" value="1"/>
</dbReference>
<evidence type="ECO:0000313" key="5">
    <source>
        <dbReference type="EMBL" id="QHS88825.1"/>
    </source>
</evidence>
<organism evidence="5">
    <name type="scientific">viral metagenome</name>
    <dbReference type="NCBI Taxonomy" id="1070528"/>
    <lineage>
        <taxon>unclassified sequences</taxon>
        <taxon>metagenomes</taxon>
        <taxon>organismal metagenomes</taxon>
    </lineage>
</organism>
<protein>
    <recommendedName>
        <fullName evidence="4">SF3 helicase domain-containing protein</fullName>
    </recommendedName>
</protein>
<evidence type="ECO:0000256" key="1">
    <source>
        <dbReference type="ARBA" id="ARBA00022741"/>
    </source>
</evidence>
<feature type="domain" description="SF3 helicase" evidence="4">
    <location>
        <begin position="615"/>
        <end position="792"/>
    </location>
</feature>
<dbReference type="InterPro" id="IPR014015">
    <property type="entry name" value="Helicase_SF3_DNA-vir"/>
</dbReference>
<dbReference type="EMBL" id="MN739102">
    <property type="protein sequence ID" value="QHS88825.1"/>
    <property type="molecule type" value="Genomic_DNA"/>
</dbReference>
<dbReference type="GO" id="GO:0016787">
    <property type="term" value="F:hydrolase activity"/>
    <property type="evidence" value="ECO:0007669"/>
    <property type="project" value="UniProtKB-KW"/>
</dbReference>
<dbReference type="SMART" id="SM00885">
    <property type="entry name" value="D5_N"/>
    <property type="match status" value="1"/>
</dbReference>
<keyword evidence="3" id="KW-0067">ATP-binding</keyword>
<keyword evidence="2" id="KW-0378">Hydrolase</keyword>
<reference evidence="5" key="1">
    <citation type="journal article" date="2020" name="Nature">
        <title>Giant virus diversity and host interactions through global metagenomics.</title>
        <authorList>
            <person name="Schulz F."/>
            <person name="Roux S."/>
            <person name="Paez-Espino D."/>
            <person name="Jungbluth S."/>
            <person name="Walsh D.A."/>
            <person name="Denef V.J."/>
            <person name="McMahon K.D."/>
            <person name="Konstantinidis K.T."/>
            <person name="Eloe-Fadrosh E.A."/>
            <person name="Kyrpides N.C."/>
            <person name="Woyke T."/>
        </authorList>
    </citation>
    <scope>NUCLEOTIDE SEQUENCE</scope>
    <source>
        <strain evidence="5">GVMAG-M-3300010158-59</strain>
    </source>
</reference>
<dbReference type="GO" id="GO:0005524">
    <property type="term" value="F:ATP binding"/>
    <property type="evidence" value="ECO:0007669"/>
    <property type="project" value="UniProtKB-KW"/>
</dbReference>
<dbReference type="Pfam" id="PF19263">
    <property type="entry name" value="DUF5906"/>
    <property type="match status" value="1"/>
</dbReference>
<dbReference type="InterPro" id="IPR027417">
    <property type="entry name" value="P-loop_NTPase"/>
</dbReference>
<dbReference type="PANTHER" id="PTHR35372">
    <property type="entry name" value="ATP BINDING PROTEIN-RELATED"/>
    <property type="match status" value="1"/>
</dbReference>
<dbReference type="Gene3D" id="3.40.50.300">
    <property type="entry name" value="P-loop containing nucleotide triphosphate hydrolases"/>
    <property type="match status" value="1"/>
</dbReference>
<evidence type="ECO:0000259" key="4">
    <source>
        <dbReference type="PROSITE" id="PS51206"/>
    </source>
</evidence>
<dbReference type="InterPro" id="IPR006500">
    <property type="entry name" value="Helicase_put_C_phage/plasmid"/>
</dbReference>
<dbReference type="InterPro" id="IPR051620">
    <property type="entry name" value="ORF904-like_C"/>
</dbReference>
<dbReference type="InterPro" id="IPR045455">
    <property type="entry name" value="NrS-1_pol-like_helicase"/>
</dbReference>
<dbReference type="Pfam" id="PF08706">
    <property type="entry name" value="D5_N"/>
    <property type="match status" value="1"/>
</dbReference>
<dbReference type="NCBIfam" id="TIGR01613">
    <property type="entry name" value="primase_Cterm"/>
    <property type="match status" value="1"/>
</dbReference>
<name>A0A6C0B9A5_9ZZZZ</name>
<proteinExistence type="predicted"/>
<dbReference type="Pfam" id="PF23162">
    <property type="entry name" value="AEP_C962R"/>
    <property type="match status" value="1"/>
</dbReference>
<evidence type="ECO:0000256" key="2">
    <source>
        <dbReference type="ARBA" id="ARBA00022801"/>
    </source>
</evidence>
<accession>A0A6C0B9A5</accession>
<evidence type="ECO:0000256" key="3">
    <source>
        <dbReference type="ARBA" id="ARBA00022840"/>
    </source>
</evidence>
<dbReference type="PROSITE" id="PS51206">
    <property type="entry name" value="SF3_HELICASE_1"/>
    <property type="match status" value="1"/>
</dbReference>
<dbReference type="InterPro" id="IPR056443">
    <property type="entry name" value="AEP_C962R"/>
</dbReference>
<keyword evidence="1" id="KW-0547">Nucleotide-binding</keyword>
<sequence>MDLTSHYNDLSEFLAKHSLKKDGDTSLITHTRIGDKTSNIYGGSYVIPKEELPIFYRLYCEKVFVKKQMEYLTEKQQKGTGPILIDLDFRYAHSVTSRQHTKEHIQDLLCLGYLEKLKELLVFKENVSFPIYIMEKEDVNRLQDGSLTKDGIHIIIGIQMDHVLQQILREKMLEEIPKILELPLINDWSAVLDDGISKGTTNWQLFGSRKPNNKAYEITQYYKISFDESDSEFIMDERRVTDIDLEKEFCLLSAQYDNNAVFEMNPSIKETYDSRVNNKPVRPKAQIKTKLRLLTTDAAAAENEVYSLQDIIDHGTLKNAVENMMKSFKIDEYELKEVHEYTQILPKEYYEPGSHSKNIKVAFALKNTDERLFLSWIMLRSKASDFDFASIPVLHDKWSKHLKEKPEGITKKSIIYWAKQDAPEDYERVKKTTINHFIEKTLTSPTEWDFAMVLYQMFKEVYVCSSYTNKTWYAFRNHRWELDEGQTLRFSISVDMYNIYQEKMASIMNEMNHYEPSDERYAAKSKMVKWVSELSTRMRTTSIKNNIFREAHELFFDKEFTKNMDTNRYLMCFTNGVVDIKNKVFRSGYPQDYITKCTNIPYYELDHVRDQNTMESILQFMEQLFPVQALNRYMWDHLSSVLIGENINQVFNIYRGSGSNGKSMLADLMAFTLGEYCMTTVPITLVTEKRVGQGQTSSEVMQLKGVRYAVMQEPTKDSCKLNEGMMKNLTGDSTLQARELYCKSETFQIQFHLVVCTNTLFEINSNDDGTWRRICIVDFMSKFVDPETQKTEYDTPYQFPKDKNLKEKLPKMARVFASMLVKRAFETQGKVEICDIVRSSSDKYRQGQDHIAAFIAEMVGRKEGKKIAKRELTEQFKIWFQDQQGGRRAPKGIELHEFMDKKFGKSRRDGWHGVEIIYPESEIVDELFDN</sequence>